<protein>
    <submittedName>
        <fullName evidence="4">Uncharacterized protein</fullName>
    </submittedName>
</protein>
<dbReference type="OrthoDB" id="9814220at2"/>
<feature type="repeat" description="TPR" evidence="3">
    <location>
        <begin position="80"/>
        <end position="113"/>
    </location>
</feature>
<evidence type="ECO:0000256" key="2">
    <source>
        <dbReference type="ARBA" id="ARBA00022803"/>
    </source>
</evidence>
<dbReference type="AlphaFoldDB" id="A0A2Z4IE89"/>
<keyword evidence="2 3" id="KW-0802">TPR repeat</keyword>
<dbReference type="PANTHER" id="PTHR44943">
    <property type="entry name" value="CELLULOSE SYNTHASE OPERON PROTEIN C"/>
    <property type="match status" value="1"/>
</dbReference>
<feature type="repeat" description="TPR" evidence="3">
    <location>
        <begin position="46"/>
        <end position="79"/>
    </location>
</feature>
<evidence type="ECO:0000313" key="5">
    <source>
        <dbReference type="Proteomes" id="UP000248688"/>
    </source>
</evidence>
<dbReference type="SUPFAM" id="SSF48452">
    <property type="entry name" value="TPR-like"/>
    <property type="match status" value="1"/>
</dbReference>
<evidence type="ECO:0000256" key="3">
    <source>
        <dbReference type="PROSITE-ProRule" id="PRU00339"/>
    </source>
</evidence>
<dbReference type="KEGG" id="est:DN752_04055"/>
<proteinExistence type="predicted"/>
<dbReference type="PANTHER" id="PTHR44943:SF8">
    <property type="entry name" value="TPR REPEAT-CONTAINING PROTEIN MJ0263"/>
    <property type="match status" value="1"/>
</dbReference>
<dbReference type="SMART" id="SM00028">
    <property type="entry name" value="TPR"/>
    <property type="match status" value="10"/>
</dbReference>
<dbReference type="PROSITE" id="PS50005">
    <property type="entry name" value="TPR"/>
    <property type="match status" value="4"/>
</dbReference>
<reference evidence="4 5" key="1">
    <citation type="submission" date="2018-06" db="EMBL/GenBank/DDBJ databases">
        <title>Echinicola strongylocentroti sp. nov., isolated from a sea urchin Strongylocentrotus intermedius.</title>
        <authorList>
            <person name="Bae S.S."/>
        </authorList>
    </citation>
    <scope>NUCLEOTIDE SEQUENCE [LARGE SCALE GENOMIC DNA]</scope>
    <source>
        <strain evidence="4 5">MEBiC08714</strain>
    </source>
</reference>
<dbReference type="Pfam" id="PF13181">
    <property type="entry name" value="TPR_8"/>
    <property type="match status" value="2"/>
</dbReference>
<dbReference type="EMBL" id="CP030041">
    <property type="protein sequence ID" value="AWW29382.1"/>
    <property type="molecule type" value="Genomic_DNA"/>
</dbReference>
<sequence length="582" mass="66982">MRFYTLKQHLLLMALIMPLMFLGLTANAQINLFKSAKKQQKEEDKAARLFIEGEKHMMLEDYEKAYFYFDKAHDLTPESGAVNFKMAEILARANQNEKALEHGQKAIEADPENKYYHLLIAEVYTQQNQPKKAAEILKTLIERSDDNQQYILELASLYLSTQQFEKALEALDEAEEYYGVIEQLSVQKQRIYLKQNNLEAAIKEGEKLIEANPGNSRYVLALVEMLFNNNRTDQALSMVNASLEDYPNQPNLHLAAYTLYKKQEQFTSAQEHLFTAFQSPDLEGEVKAQTFGDIIQKDLKTTERESLLDSLQTLMVKTSPKSAPVFTIMGDRAMQNQQPIKALEYYQQSIALNPQDAKVLQGVISLMFEQGKDFEEIEEYTVIATEEFPKKPEFWFFDGTAKLALKKHEAAESSLTQSLDLNEGANKQLDLMVLGQLGDTYHALDKDEKAFDAYDKVLEISPEDEHVLNNYAYFLSLEKKDLDKALDMSSKLVRRFPDNATYLDTHAWVLFQNKDYQNAEKYMKKALDIEESPSGVMLEHYGDILFHMGNQKEAVNYWQKAVGKSDVSDVLDKKIKDKKYYE</sequence>
<dbReference type="Gene3D" id="1.25.40.10">
    <property type="entry name" value="Tetratricopeptide repeat domain"/>
    <property type="match status" value="3"/>
</dbReference>
<organism evidence="4 5">
    <name type="scientific">Echinicola strongylocentroti</name>
    <dbReference type="NCBI Taxonomy" id="1795355"/>
    <lineage>
        <taxon>Bacteria</taxon>
        <taxon>Pseudomonadati</taxon>
        <taxon>Bacteroidota</taxon>
        <taxon>Cytophagia</taxon>
        <taxon>Cytophagales</taxon>
        <taxon>Cyclobacteriaceae</taxon>
        <taxon>Echinicola</taxon>
    </lineage>
</organism>
<evidence type="ECO:0000256" key="1">
    <source>
        <dbReference type="ARBA" id="ARBA00022737"/>
    </source>
</evidence>
<name>A0A2Z4IE89_9BACT</name>
<dbReference type="InterPro" id="IPR011990">
    <property type="entry name" value="TPR-like_helical_dom_sf"/>
</dbReference>
<feature type="repeat" description="TPR" evidence="3">
    <location>
        <begin position="323"/>
        <end position="356"/>
    </location>
</feature>
<feature type="repeat" description="TPR" evidence="3">
    <location>
        <begin position="431"/>
        <end position="464"/>
    </location>
</feature>
<keyword evidence="5" id="KW-1185">Reference proteome</keyword>
<dbReference type="InterPro" id="IPR019734">
    <property type="entry name" value="TPR_rpt"/>
</dbReference>
<evidence type="ECO:0000313" key="4">
    <source>
        <dbReference type="EMBL" id="AWW29382.1"/>
    </source>
</evidence>
<accession>A0A2Z4IE89</accession>
<keyword evidence="1" id="KW-0677">Repeat</keyword>
<dbReference type="Pfam" id="PF14559">
    <property type="entry name" value="TPR_19"/>
    <property type="match status" value="3"/>
</dbReference>
<dbReference type="Proteomes" id="UP000248688">
    <property type="component" value="Chromosome"/>
</dbReference>
<gene>
    <name evidence="4" type="ORF">DN752_04055</name>
</gene>
<dbReference type="InterPro" id="IPR051685">
    <property type="entry name" value="Ycf3/AcsC/BcsC/TPR_MFPF"/>
</dbReference>
<dbReference type="SUPFAM" id="SSF81901">
    <property type="entry name" value="HCP-like"/>
    <property type="match status" value="1"/>
</dbReference>